<dbReference type="Gene3D" id="2.30.30.60">
    <property type="match status" value="1"/>
</dbReference>
<evidence type="ECO:0000259" key="10">
    <source>
        <dbReference type="Pfam" id="PF21088"/>
    </source>
</evidence>
<evidence type="ECO:0000256" key="5">
    <source>
        <dbReference type="ARBA" id="ARBA00022989"/>
    </source>
</evidence>
<evidence type="ECO:0000256" key="1">
    <source>
        <dbReference type="ARBA" id="ARBA00004651"/>
    </source>
</evidence>
<feature type="transmembrane region" description="Helical" evidence="7">
    <location>
        <begin position="67"/>
        <end position="85"/>
    </location>
</feature>
<evidence type="ECO:0000256" key="7">
    <source>
        <dbReference type="SAM" id="Phobius"/>
    </source>
</evidence>
<dbReference type="InterPro" id="IPR010920">
    <property type="entry name" value="LSM_dom_sf"/>
</dbReference>
<dbReference type="EMBL" id="CP003923">
    <property type="protein sequence ID" value="AIC94993.1"/>
    <property type="molecule type" value="Genomic_DNA"/>
</dbReference>
<evidence type="ECO:0000313" key="11">
    <source>
        <dbReference type="EMBL" id="AIC94993.1"/>
    </source>
</evidence>
<dbReference type="SUPFAM" id="SSF50182">
    <property type="entry name" value="Sm-like ribonucleoproteins"/>
    <property type="match status" value="1"/>
</dbReference>
<dbReference type="OrthoDB" id="9809206at2"/>
<dbReference type="HOGENOM" id="CLU_037945_0_4_9"/>
<evidence type="ECO:0000256" key="3">
    <source>
        <dbReference type="ARBA" id="ARBA00022475"/>
    </source>
</evidence>
<keyword evidence="5 7" id="KW-1133">Transmembrane helix</keyword>
<feature type="domain" description="Mechanosensitive ion channel transmembrane helices 2/3" evidence="10">
    <location>
        <begin position="142"/>
        <end position="183"/>
    </location>
</feature>
<organism evidence="11 12">
    <name type="scientific">Shouchella lehensis G1</name>
    <dbReference type="NCBI Taxonomy" id="1246626"/>
    <lineage>
        <taxon>Bacteria</taxon>
        <taxon>Bacillati</taxon>
        <taxon>Bacillota</taxon>
        <taxon>Bacilli</taxon>
        <taxon>Bacillales</taxon>
        <taxon>Bacillaceae</taxon>
        <taxon>Shouchella</taxon>
    </lineage>
</organism>
<dbReference type="SUPFAM" id="SSF82861">
    <property type="entry name" value="Mechanosensitive channel protein MscS (YggB), transmembrane region"/>
    <property type="match status" value="1"/>
</dbReference>
<feature type="transmembrane region" description="Helical" evidence="7">
    <location>
        <begin position="20"/>
        <end position="46"/>
    </location>
</feature>
<feature type="domain" description="Mechanosensitive ion channel MscS" evidence="8">
    <location>
        <begin position="185"/>
        <end position="250"/>
    </location>
</feature>
<evidence type="ECO:0000256" key="6">
    <source>
        <dbReference type="ARBA" id="ARBA00023136"/>
    </source>
</evidence>
<feature type="transmembrane region" description="Helical" evidence="7">
    <location>
        <begin position="135"/>
        <end position="160"/>
    </location>
</feature>
<name>A0A060M375_9BACI</name>
<proteinExistence type="inferred from homology"/>
<feature type="transmembrane region" description="Helical" evidence="7">
    <location>
        <begin position="166"/>
        <end position="196"/>
    </location>
</feature>
<dbReference type="GO" id="GO:0005886">
    <property type="term" value="C:plasma membrane"/>
    <property type="evidence" value="ECO:0007669"/>
    <property type="project" value="UniProtKB-SubCell"/>
</dbReference>
<comment type="similarity">
    <text evidence="2">Belongs to the MscS (TC 1.A.23) family.</text>
</comment>
<evidence type="ECO:0000259" key="9">
    <source>
        <dbReference type="Pfam" id="PF21082"/>
    </source>
</evidence>
<sequence length="366" mass="41461">MSTIWDSIVSLFVEFPWMKLLITIGIFSLFLVFRKIFISYLFKLILGLSRKTHATLLTQLLLSYEKPLRFLFVIIGARVALVYYGVKFSEITALQNFFNASLIILGGWGLYNYVSTHGTFMAYTKNKLQLSDDHMLLPFISNILRFVVIALTFVTVLSSFDVDVNGFVAGLGLGGLAFALAAQETVANFFGGIVIITEKPFKKGDWISSASVEGTVEDITFRSTKIRTFADAVVVVPNKTLSNEAITNWSEMNMRRVNYSIGVGQETTRTDLEHSVQEIRKLVISHPGVVTDTVMIYFDEFGESSYNIFIYYFTKTVAWSEWHEVKEEINYEILDILSKEGVSVLKPIVVFDAHEHEQHQLEKAES</sequence>
<accession>A0A060M375</accession>
<dbReference type="RefSeq" id="WP_038481190.1">
    <property type="nucleotide sequence ID" value="NZ_CP003923.1"/>
</dbReference>
<keyword evidence="12" id="KW-1185">Reference proteome</keyword>
<dbReference type="KEGG" id="ble:BleG1_2415"/>
<comment type="subcellular location">
    <subcellularLocation>
        <location evidence="1">Cell membrane</location>
        <topology evidence="1">Multi-pass membrane protein</topology>
    </subcellularLocation>
</comment>
<keyword evidence="4 7" id="KW-0812">Transmembrane</keyword>
<reference evidence="11 12" key="1">
    <citation type="journal article" date="2014" name="Gene">
        <title>A comparative genomic analysis of the alkalitolerant soil bacterium Bacillus lehensis G1.</title>
        <authorList>
            <person name="Noor Y.M."/>
            <person name="Samsulrizal N.H."/>
            <person name="Jema'on N.A."/>
            <person name="Low K.O."/>
            <person name="Ramli A.N."/>
            <person name="Alias N.I."/>
            <person name="Damis S.I."/>
            <person name="Fuzi S.F."/>
            <person name="Isa M.N."/>
            <person name="Murad A.M."/>
            <person name="Raih M.F."/>
            <person name="Bakar F.D."/>
            <person name="Najimudin N."/>
            <person name="Mahadi N.M."/>
            <person name="Illias R.M."/>
        </authorList>
    </citation>
    <scope>NUCLEOTIDE SEQUENCE [LARGE SCALE GENOMIC DNA]</scope>
    <source>
        <strain evidence="11 12">G1</strain>
    </source>
</reference>
<dbReference type="InterPro" id="IPR023408">
    <property type="entry name" value="MscS_beta-dom_sf"/>
</dbReference>
<keyword evidence="6 7" id="KW-0472">Membrane</keyword>
<dbReference type="Pfam" id="PF21082">
    <property type="entry name" value="MS_channel_3rd"/>
    <property type="match status" value="1"/>
</dbReference>
<evidence type="ECO:0000313" key="12">
    <source>
        <dbReference type="Proteomes" id="UP000027142"/>
    </source>
</evidence>
<dbReference type="AlphaFoldDB" id="A0A060M375"/>
<dbReference type="STRING" id="1246626.BleG1_2415"/>
<dbReference type="InterPro" id="IPR011014">
    <property type="entry name" value="MscS_channel_TM-2"/>
</dbReference>
<feature type="domain" description="Mechanosensitive ion channel MscS C-terminal" evidence="9">
    <location>
        <begin position="257"/>
        <end position="343"/>
    </location>
</feature>
<dbReference type="PATRIC" id="fig|1246626.3.peg.2416"/>
<gene>
    <name evidence="11" type="ORF">BleG1_2415</name>
</gene>
<dbReference type="Gene3D" id="1.10.287.1260">
    <property type="match status" value="1"/>
</dbReference>
<dbReference type="Proteomes" id="UP000027142">
    <property type="component" value="Chromosome"/>
</dbReference>
<dbReference type="InterPro" id="IPR049278">
    <property type="entry name" value="MS_channel_C"/>
</dbReference>
<dbReference type="InterPro" id="IPR045042">
    <property type="entry name" value="YnaI-like"/>
</dbReference>
<protein>
    <submittedName>
        <fullName evidence="11">MscS family protein</fullName>
    </submittedName>
</protein>
<evidence type="ECO:0000256" key="4">
    <source>
        <dbReference type="ARBA" id="ARBA00022692"/>
    </source>
</evidence>
<dbReference type="Pfam" id="PF00924">
    <property type="entry name" value="MS_channel_2nd"/>
    <property type="match status" value="1"/>
</dbReference>
<evidence type="ECO:0000256" key="2">
    <source>
        <dbReference type="ARBA" id="ARBA00008017"/>
    </source>
</evidence>
<evidence type="ECO:0000259" key="8">
    <source>
        <dbReference type="Pfam" id="PF00924"/>
    </source>
</evidence>
<dbReference type="Gene3D" id="3.30.70.100">
    <property type="match status" value="1"/>
</dbReference>
<dbReference type="PANTHER" id="PTHR43634">
    <property type="entry name" value="OW CONDUCTANCE MECHANOSENSITIVE CHANNEL"/>
    <property type="match status" value="1"/>
</dbReference>
<dbReference type="InterPro" id="IPR006685">
    <property type="entry name" value="MscS_channel_2nd"/>
</dbReference>
<keyword evidence="3" id="KW-1003">Cell membrane</keyword>
<dbReference type="GO" id="GO:0055085">
    <property type="term" value="P:transmembrane transport"/>
    <property type="evidence" value="ECO:0007669"/>
    <property type="project" value="InterPro"/>
</dbReference>
<dbReference type="eggNOG" id="COG0668">
    <property type="taxonomic scope" value="Bacteria"/>
</dbReference>
<dbReference type="Pfam" id="PF21088">
    <property type="entry name" value="MS_channel_1st"/>
    <property type="match status" value="1"/>
</dbReference>
<dbReference type="PANTHER" id="PTHR43634:SF2">
    <property type="entry name" value="LOW CONDUCTANCE MECHANOSENSITIVE CHANNEL YNAI"/>
    <property type="match status" value="1"/>
</dbReference>
<feature type="transmembrane region" description="Helical" evidence="7">
    <location>
        <begin position="97"/>
        <end position="114"/>
    </location>
</feature>
<dbReference type="InterPro" id="IPR011066">
    <property type="entry name" value="MscS_channel_C_sf"/>
</dbReference>
<dbReference type="InterPro" id="IPR049142">
    <property type="entry name" value="MS_channel_1st"/>
</dbReference>
<dbReference type="SUPFAM" id="SSF82689">
    <property type="entry name" value="Mechanosensitive channel protein MscS (YggB), C-terminal domain"/>
    <property type="match status" value="1"/>
</dbReference>